<feature type="domain" description="NAD-dependent epimerase/dehydratase" evidence="2">
    <location>
        <begin position="2"/>
        <end position="185"/>
    </location>
</feature>
<accession>A0A1F7JCQ5</accession>
<gene>
    <name evidence="3" type="ORF">A3B56_02715</name>
</gene>
<dbReference type="PANTHER" id="PTHR43000">
    <property type="entry name" value="DTDP-D-GLUCOSE 4,6-DEHYDRATASE-RELATED"/>
    <property type="match status" value="1"/>
</dbReference>
<evidence type="ECO:0000313" key="3">
    <source>
        <dbReference type="EMBL" id="OGK53386.1"/>
    </source>
</evidence>
<dbReference type="Proteomes" id="UP000178486">
    <property type="component" value="Unassembled WGS sequence"/>
</dbReference>
<dbReference type="AlphaFoldDB" id="A0A1F7JCQ5"/>
<protein>
    <recommendedName>
        <fullName evidence="2">NAD-dependent epimerase/dehydratase domain-containing protein</fullName>
    </recommendedName>
</protein>
<comment type="similarity">
    <text evidence="1">Belongs to the NAD(P)-dependent epimerase/dehydratase family.</text>
</comment>
<organism evidence="3 4">
    <name type="scientific">Candidatus Roizmanbacteria bacterium RIFCSPLOWO2_01_FULL_45_11</name>
    <dbReference type="NCBI Taxonomy" id="1802070"/>
    <lineage>
        <taxon>Bacteria</taxon>
        <taxon>Candidatus Roizmaniibacteriota</taxon>
    </lineage>
</organism>
<comment type="caution">
    <text evidence="3">The sequence shown here is derived from an EMBL/GenBank/DDBJ whole genome shotgun (WGS) entry which is preliminary data.</text>
</comment>
<dbReference type="Pfam" id="PF01370">
    <property type="entry name" value="Epimerase"/>
    <property type="match status" value="1"/>
</dbReference>
<evidence type="ECO:0000259" key="2">
    <source>
        <dbReference type="Pfam" id="PF01370"/>
    </source>
</evidence>
<evidence type="ECO:0000256" key="1">
    <source>
        <dbReference type="ARBA" id="ARBA00007637"/>
    </source>
</evidence>
<dbReference type="Gene3D" id="3.40.50.720">
    <property type="entry name" value="NAD(P)-binding Rossmann-like Domain"/>
    <property type="match status" value="1"/>
</dbReference>
<dbReference type="EMBL" id="MGAU01000063">
    <property type="protein sequence ID" value="OGK53386.1"/>
    <property type="molecule type" value="Genomic_DNA"/>
</dbReference>
<dbReference type="InterPro" id="IPR036291">
    <property type="entry name" value="NAD(P)-bd_dom_sf"/>
</dbReference>
<evidence type="ECO:0000313" key="4">
    <source>
        <dbReference type="Proteomes" id="UP000178486"/>
    </source>
</evidence>
<dbReference type="InterPro" id="IPR001509">
    <property type="entry name" value="Epimerase_deHydtase"/>
</dbReference>
<reference evidence="3 4" key="1">
    <citation type="journal article" date="2016" name="Nat. Commun.">
        <title>Thousands of microbial genomes shed light on interconnected biogeochemical processes in an aquifer system.</title>
        <authorList>
            <person name="Anantharaman K."/>
            <person name="Brown C.T."/>
            <person name="Hug L.A."/>
            <person name="Sharon I."/>
            <person name="Castelle C.J."/>
            <person name="Probst A.J."/>
            <person name="Thomas B.C."/>
            <person name="Singh A."/>
            <person name="Wilkins M.J."/>
            <person name="Karaoz U."/>
            <person name="Brodie E.L."/>
            <person name="Williams K.H."/>
            <person name="Hubbard S.S."/>
            <person name="Banfield J.F."/>
        </authorList>
    </citation>
    <scope>NUCLEOTIDE SEQUENCE [LARGE SCALE GENOMIC DNA]</scope>
</reference>
<dbReference type="SUPFAM" id="SSF51735">
    <property type="entry name" value="NAD(P)-binding Rossmann-fold domains"/>
    <property type="match status" value="1"/>
</dbReference>
<sequence>NIAITGPSGFIGKRLVDHLAGGVHRVTLFDKSKHDLLQPDSLQSFLSGADCVVHLAGANKGNDVQLVTVNTGGTAGLLTGMNMFSPNARMIFASSFQVYVPNSMYALSKKWAEEEVAFFSEQHHIKSVILRFSNVYGPGCTPFYNSVIATYCYQIQRGEEITIHGNGAQKRDYIYVDDVVDAIEKSILYVLQQGYEIVDICSGIPVSLNEIVALLTTLHNGKVKIAHTKTSGTGVEYPQKDFSKARGAFSWKPNTSLKKGLQNTLQHEAEHKKT</sequence>
<proteinExistence type="inferred from homology"/>
<feature type="non-terminal residue" evidence="3">
    <location>
        <position position="1"/>
    </location>
</feature>
<name>A0A1F7JCQ5_9BACT</name>